<name>A0A4V1AMR9_9BACL</name>
<dbReference type="EMBL" id="CP038015">
    <property type="protein sequence ID" value="QBP40235.1"/>
    <property type="molecule type" value="Genomic_DNA"/>
</dbReference>
<keyword evidence="1" id="KW-1133">Transmembrane helix</keyword>
<evidence type="ECO:0000313" key="3">
    <source>
        <dbReference type="Proteomes" id="UP000294292"/>
    </source>
</evidence>
<dbReference type="RefSeq" id="WP_134208972.1">
    <property type="nucleotide sequence ID" value="NZ_CP038015.1"/>
</dbReference>
<evidence type="ECO:0000256" key="1">
    <source>
        <dbReference type="SAM" id="Phobius"/>
    </source>
</evidence>
<feature type="transmembrane region" description="Helical" evidence="1">
    <location>
        <begin position="157"/>
        <end position="176"/>
    </location>
</feature>
<dbReference type="KEGG" id="panc:E2636_03310"/>
<dbReference type="InterPro" id="IPR048147">
    <property type="entry name" value="CBO0543-like"/>
</dbReference>
<dbReference type="Proteomes" id="UP000294292">
    <property type="component" value="Chromosome"/>
</dbReference>
<evidence type="ECO:0000313" key="2">
    <source>
        <dbReference type="EMBL" id="QBP40235.1"/>
    </source>
</evidence>
<gene>
    <name evidence="2" type="ORF">E2636_03310</name>
</gene>
<feature type="transmembrane region" description="Helical" evidence="1">
    <location>
        <begin position="97"/>
        <end position="120"/>
    </location>
</feature>
<dbReference type="OrthoDB" id="1679483at2"/>
<reference evidence="2 3" key="1">
    <citation type="submission" date="2019-03" db="EMBL/GenBank/DDBJ databases">
        <title>Complete genome sequence of Paenisporosarcina antarctica CGMCC 1.6503T.</title>
        <authorList>
            <person name="Rong J.-C."/>
            <person name="Chi N.-Y."/>
            <person name="Zhang Q.-F."/>
        </authorList>
    </citation>
    <scope>NUCLEOTIDE SEQUENCE [LARGE SCALE GENOMIC DNA]</scope>
    <source>
        <strain evidence="2 3">CGMCC 1.6503</strain>
    </source>
</reference>
<dbReference type="NCBIfam" id="NF041644">
    <property type="entry name" value="CBO0543_fam"/>
    <property type="match status" value="1"/>
</dbReference>
<feature type="transmembrane region" description="Helical" evidence="1">
    <location>
        <begin position="36"/>
        <end position="56"/>
    </location>
</feature>
<keyword evidence="3" id="KW-1185">Reference proteome</keyword>
<keyword evidence="1" id="KW-0472">Membrane</keyword>
<dbReference type="AlphaFoldDB" id="A0A4V1AMR9"/>
<keyword evidence="1" id="KW-0812">Transmembrane</keyword>
<proteinExistence type="predicted"/>
<protein>
    <submittedName>
        <fullName evidence="2">Uncharacterized protein</fullName>
    </submittedName>
</protein>
<accession>A0A4V1AMR9</accession>
<organism evidence="2 3">
    <name type="scientific">Paenisporosarcina antarctica</name>
    <dbReference type="NCBI Taxonomy" id="417367"/>
    <lineage>
        <taxon>Bacteria</taxon>
        <taxon>Bacillati</taxon>
        <taxon>Bacillota</taxon>
        <taxon>Bacilli</taxon>
        <taxon>Bacillales</taxon>
        <taxon>Caryophanaceae</taxon>
        <taxon>Paenisporosarcina</taxon>
    </lineage>
</organism>
<feature type="transmembrane region" description="Helical" evidence="1">
    <location>
        <begin position="68"/>
        <end position="91"/>
    </location>
</feature>
<feature type="transmembrane region" description="Helical" evidence="1">
    <location>
        <begin position="127"/>
        <end position="145"/>
    </location>
</feature>
<sequence>MSVQNKTEYVQDIIELQNKLFEINYTFWIEHVLFSFNWWFLIIITILPWGIWWRFVDKKRIIEISLMGTLVMITSVFLDVVGTSFLLWGYAYKDIQMIPLLSAVDITILPIVYMFVYQIFSKWKSYLFSLIVAATGAAFIVEQLFERMDIYQLYSWKHIYSFFIYIAIGIVFKWLIQKMKERQAQESVE</sequence>